<keyword evidence="3" id="KW-1185">Reference proteome</keyword>
<dbReference type="SUPFAM" id="SSF56925">
    <property type="entry name" value="OMPA-like"/>
    <property type="match status" value="1"/>
</dbReference>
<evidence type="ECO:0000313" key="3">
    <source>
        <dbReference type="Proteomes" id="UP000217343"/>
    </source>
</evidence>
<evidence type="ECO:0008006" key="4">
    <source>
        <dbReference type="Google" id="ProtNLM"/>
    </source>
</evidence>
<dbReference type="RefSeq" id="WP_095961300.1">
    <property type="nucleotide sequence ID" value="NZ_CP022203.1"/>
</dbReference>
<dbReference type="KEGG" id="mmas:MYMAC_007031"/>
<reference evidence="2 3" key="1">
    <citation type="submission" date="2017-06" db="EMBL/GenBank/DDBJ databases">
        <title>Sequencing and comparative analysis of myxobacterial genomes.</title>
        <authorList>
            <person name="Rupp O."/>
            <person name="Goesmann A."/>
            <person name="Sogaard-Andersen L."/>
        </authorList>
    </citation>
    <scope>NUCLEOTIDE SEQUENCE [LARGE SCALE GENOMIC DNA]</scope>
    <source>
        <strain evidence="2 3">DSM 14697</strain>
    </source>
</reference>
<evidence type="ECO:0000256" key="1">
    <source>
        <dbReference type="SAM" id="SignalP"/>
    </source>
</evidence>
<dbReference type="Proteomes" id="UP000217343">
    <property type="component" value="Chromosome"/>
</dbReference>
<proteinExistence type="predicted"/>
<organism evidence="2 3">
    <name type="scientific">Corallococcus macrosporus DSM 14697</name>
    <dbReference type="NCBI Taxonomy" id="1189310"/>
    <lineage>
        <taxon>Bacteria</taxon>
        <taxon>Pseudomonadati</taxon>
        <taxon>Myxococcota</taxon>
        <taxon>Myxococcia</taxon>
        <taxon>Myxococcales</taxon>
        <taxon>Cystobacterineae</taxon>
        <taxon>Myxococcaceae</taxon>
        <taxon>Corallococcus</taxon>
    </lineage>
</organism>
<gene>
    <name evidence="2" type="ORF">MYMAC_007031</name>
</gene>
<dbReference type="OrthoDB" id="5382929at2"/>
<sequence length="255" mass="27734">MKTQLLWKFTALSLTLSAPAFAADWRNDGNFRRKEVKSADELEQAREDRGFALGLRAGYALPMGNAVGSEDGEGAKMSDAYQGAIPLQADLGYFFNSNVYVGAYFQYAPVFLPESALCEDGMDCSASQMRFGINASYHFRAGEKFMPWLGLGIGYETINIRLSMKEGEVESTIGAGARGIEFASVQGGADYRINDTFSIGPYVSLSAGVYQTATTSIETKNVPILGDISESESESIDDKAVHAWLSGGLRMQVRF</sequence>
<dbReference type="InterPro" id="IPR011250">
    <property type="entry name" value="OMP/PagP_B-barrel"/>
</dbReference>
<dbReference type="AlphaFoldDB" id="A0A286NW28"/>
<evidence type="ECO:0000313" key="2">
    <source>
        <dbReference type="EMBL" id="ATB51373.1"/>
    </source>
</evidence>
<name>A0A286NW28_9BACT</name>
<protein>
    <recommendedName>
        <fullName evidence="4">Outer membrane protein beta-barrel domain-containing protein</fullName>
    </recommendedName>
</protein>
<keyword evidence="1" id="KW-0732">Signal</keyword>
<accession>A0A286NW28</accession>
<feature type="signal peptide" evidence="1">
    <location>
        <begin position="1"/>
        <end position="22"/>
    </location>
</feature>
<dbReference type="Gene3D" id="2.40.160.20">
    <property type="match status" value="1"/>
</dbReference>
<feature type="chain" id="PRO_5012086601" description="Outer membrane protein beta-barrel domain-containing protein" evidence="1">
    <location>
        <begin position="23"/>
        <end position="255"/>
    </location>
</feature>
<dbReference type="EMBL" id="CP022203">
    <property type="protein sequence ID" value="ATB51373.1"/>
    <property type="molecule type" value="Genomic_DNA"/>
</dbReference>